<keyword evidence="1" id="KW-0472">Membrane</keyword>
<accession>A0AAQ3N262</accession>
<sequence>MRFAFLNFFIHRVRITSTRFIYLNYFIYRVNIPSMRFVYLNFFIHRVSIPFIRFTYLNSFTDRVNIPSTRFVHLNSFIFVYTLLKISCFVNFLLVHFETQTKLMFLSLLIFYFDNTKMLSSHIIK</sequence>
<dbReference type="EMBL" id="CP144693">
    <property type="protein sequence ID" value="WVZ01347.1"/>
    <property type="molecule type" value="Genomic_DNA"/>
</dbReference>
<keyword evidence="3" id="KW-1185">Reference proteome</keyword>
<protein>
    <submittedName>
        <fullName evidence="2">Uncharacterized protein</fullName>
    </submittedName>
</protein>
<organism evidence="2 3">
    <name type="scientific">Vigna mungo</name>
    <name type="common">Black gram</name>
    <name type="synonym">Phaseolus mungo</name>
    <dbReference type="NCBI Taxonomy" id="3915"/>
    <lineage>
        <taxon>Eukaryota</taxon>
        <taxon>Viridiplantae</taxon>
        <taxon>Streptophyta</taxon>
        <taxon>Embryophyta</taxon>
        <taxon>Tracheophyta</taxon>
        <taxon>Spermatophyta</taxon>
        <taxon>Magnoliopsida</taxon>
        <taxon>eudicotyledons</taxon>
        <taxon>Gunneridae</taxon>
        <taxon>Pentapetalae</taxon>
        <taxon>rosids</taxon>
        <taxon>fabids</taxon>
        <taxon>Fabales</taxon>
        <taxon>Fabaceae</taxon>
        <taxon>Papilionoideae</taxon>
        <taxon>50 kb inversion clade</taxon>
        <taxon>NPAAA clade</taxon>
        <taxon>indigoferoid/millettioid clade</taxon>
        <taxon>Phaseoleae</taxon>
        <taxon>Vigna</taxon>
    </lineage>
</organism>
<dbReference type="AlphaFoldDB" id="A0AAQ3N262"/>
<proteinExistence type="predicted"/>
<evidence type="ECO:0000313" key="3">
    <source>
        <dbReference type="Proteomes" id="UP001374535"/>
    </source>
</evidence>
<evidence type="ECO:0000256" key="1">
    <source>
        <dbReference type="SAM" id="Phobius"/>
    </source>
</evidence>
<keyword evidence="1" id="KW-0812">Transmembrane</keyword>
<feature type="transmembrane region" description="Helical" evidence="1">
    <location>
        <begin position="76"/>
        <end position="97"/>
    </location>
</feature>
<reference evidence="2 3" key="1">
    <citation type="journal article" date="2023" name="Life. Sci Alliance">
        <title>Evolutionary insights into 3D genome organization and epigenetic landscape of Vigna mungo.</title>
        <authorList>
            <person name="Junaid A."/>
            <person name="Singh B."/>
            <person name="Bhatia S."/>
        </authorList>
    </citation>
    <scope>NUCLEOTIDE SEQUENCE [LARGE SCALE GENOMIC DNA]</scope>
    <source>
        <strain evidence="2">Urdbean</strain>
    </source>
</reference>
<dbReference type="Proteomes" id="UP001374535">
    <property type="component" value="Chromosome 8"/>
</dbReference>
<gene>
    <name evidence="2" type="ORF">V8G54_027416</name>
</gene>
<evidence type="ECO:0000313" key="2">
    <source>
        <dbReference type="EMBL" id="WVZ01347.1"/>
    </source>
</evidence>
<keyword evidence="1" id="KW-1133">Transmembrane helix</keyword>
<feature type="transmembrane region" description="Helical" evidence="1">
    <location>
        <begin position="37"/>
        <end position="56"/>
    </location>
</feature>
<name>A0AAQ3N262_VIGMU</name>